<sequence length="200" mass="22516">MTFVVFFILFLWLKFTYSLSVTVSCSVKQIDLLFIFDDPFYGMISMKPKDSCFVKGDGHPKLLLTLALGNGTGQKCSVIQREGFNLAVIDVNVHSELQTNDDISYLIRCPIMNPHEKIQKTNKIEMPPGATLEIVDKSVMQKKQPAIVGKPYDLKLVLPSNLEFDIKIGQCIAFTTENEFAFLPLTDEVGWLSIEQESNS</sequence>
<reference evidence="2" key="1">
    <citation type="submission" date="2022-11" db="UniProtKB">
        <authorList>
            <consortium name="WormBaseParasite"/>
        </authorList>
    </citation>
    <scope>IDENTIFICATION</scope>
</reference>
<protein>
    <submittedName>
        <fullName evidence="2">ZP domain-containing protein</fullName>
    </submittedName>
</protein>
<evidence type="ECO:0000313" key="2">
    <source>
        <dbReference type="WBParaSite" id="JU765_v2.g14204.t1"/>
    </source>
</evidence>
<dbReference type="WBParaSite" id="JU765_v2.g14204.t1">
    <property type="protein sequence ID" value="JU765_v2.g14204.t1"/>
    <property type="gene ID" value="JU765_v2.g14204"/>
</dbReference>
<dbReference type="Proteomes" id="UP000887576">
    <property type="component" value="Unplaced"/>
</dbReference>
<accession>A0AC34Q9A4</accession>
<organism evidence="1 2">
    <name type="scientific">Panagrolaimus sp. JU765</name>
    <dbReference type="NCBI Taxonomy" id="591449"/>
    <lineage>
        <taxon>Eukaryota</taxon>
        <taxon>Metazoa</taxon>
        <taxon>Ecdysozoa</taxon>
        <taxon>Nematoda</taxon>
        <taxon>Chromadorea</taxon>
        <taxon>Rhabditida</taxon>
        <taxon>Tylenchina</taxon>
        <taxon>Panagrolaimomorpha</taxon>
        <taxon>Panagrolaimoidea</taxon>
        <taxon>Panagrolaimidae</taxon>
        <taxon>Panagrolaimus</taxon>
    </lineage>
</organism>
<name>A0AC34Q9A4_9BILA</name>
<evidence type="ECO:0000313" key="1">
    <source>
        <dbReference type="Proteomes" id="UP000887576"/>
    </source>
</evidence>
<proteinExistence type="predicted"/>